<dbReference type="InterPro" id="IPR010998">
    <property type="entry name" value="Integrase_recombinase_N"/>
</dbReference>
<keyword evidence="4" id="KW-0614">Plasmid</keyword>
<proteinExistence type="predicted"/>
<dbReference type="SUPFAM" id="SSF47823">
    <property type="entry name" value="lambda integrase-like, N-terminal domain"/>
    <property type="match status" value="1"/>
</dbReference>
<dbReference type="PROSITE" id="PS51898">
    <property type="entry name" value="TYR_RECOMBINASE"/>
    <property type="match status" value="1"/>
</dbReference>
<evidence type="ECO:0000313" key="4">
    <source>
        <dbReference type="EMBL" id="QIR16392.1"/>
    </source>
</evidence>
<evidence type="ECO:0000256" key="2">
    <source>
        <dbReference type="ARBA" id="ARBA00023172"/>
    </source>
</evidence>
<dbReference type="PANTHER" id="PTHR34605:SF3">
    <property type="entry name" value="P CELL-TYPE AGGLUTINATION PROTEIN MAP4-LIKE-RELATED"/>
    <property type="match status" value="1"/>
</dbReference>
<dbReference type="GO" id="GO:0003677">
    <property type="term" value="F:DNA binding"/>
    <property type="evidence" value="ECO:0007669"/>
    <property type="project" value="UniProtKB-KW"/>
</dbReference>
<dbReference type="InterPro" id="IPR013762">
    <property type="entry name" value="Integrase-like_cat_sf"/>
</dbReference>
<reference evidence="4 5" key="1">
    <citation type="submission" date="2020-03" db="EMBL/GenBank/DDBJ databases">
        <title>Complete genome sequence of Shewanella sp.</title>
        <authorList>
            <person name="Kim Y.-S."/>
            <person name="Kim S.-J."/>
            <person name="Jung H.-K."/>
            <person name="Kim K.-H."/>
        </authorList>
    </citation>
    <scope>NUCLEOTIDE SEQUENCE [LARGE SCALE GENOMIC DNA]</scope>
    <source>
        <strain evidence="4 5">PN3F2</strain>
        <plasmid evidence="4 5">pPN3F2_1</plasmid>
    </source>
</reference>
<keyword evidence="5" id="KW-1185">Reference proteome</keyword>
<dbReference type="RefSeq" id="WP_167680223.1">
    <property type="nucleotide sequence ID" value="NZ_CP050314.1"/>
</dbReference>
<dbReference type="InterPro" id="IPR002104">
    <property type="entry name" value="Integrase_catalytic"/>
</dbReference>
<dbReference type="GO" id="GO:0006310">
    <property type="term" value="P:DNA recombination"/>
    <property type="evidence" value="ECO:0007669"/>
    <property type="project" value="UniProtKB-KW"/>
</dbReference>
<accession>A0A6G9QPI9</accession>
<dbReference type="SUPFAM" id="SSF56349">
    <property type="entry name" value="DNA breaking-rejoining enzymes"/>
    <property type="match status" value="1"/>
</dbReference>
<organism evidence="4 5">
    <name type="scientific">Shewanella aestuarii</name>
    <dbReference type="NCBI Taxonomy" id="1028752"/>
    <lineage>
        <taxon>Bacteria</taxon>
        <taxon>Pseudomonadati</taxon>
        <taxon>Pseudomonadota</taxon>
        <taxon>Gammaproteobacteria</taxon>
        <taxon>Alteromonadales</taxon>
        <taxon>Shewanellaceae</taxon>
        <taxon>Shewanella</taxon>
    </lineage>
</organism>
<dbReference type="Pfam" id="PF00589">
    <property type="entry name" value="Phage_integrase"/>
    <property type="match status" value="1"/>
</dbReference>
<dbReference type="GO" id="GO:0015074">
    <property type="term" value="P:DNA integration"/>
    <property type="evidence" value="ECO:0007669"/>
    <property type="project" value="InterPro"/>
</dbReference>
<evidence type="ECO:0000313" key="5">
    <source>
        <dbReference type="Proteomes" id="UP000502608"/>
    </source>
</evidence>
<sequence length="374" mass="42438">MNSNLPILPGITGLATAQDIAPKSIAESLLDDRSILEKRLKLQLERPIDEVDNQEIRRLISSLLADFANNDSQLSENTLKALFINWAIFEQWCNDKQVISLPSSSQNFIQFINEKKSLVKMNTLSQYRWAVSKIHLAAGLPSPSHTQKAIDIVTGIRKNKVISSELVDQAQPFREVHCDAIFELWRHDPNPLISRNLAILVTAYETMLRESELARIELSHLTYHEDGRATLLIPFTKSRKSGEPDTTMLSRQCVDTIRKYLSLDVNDSVYLFKKMRRNGKPTSQNQAISRYTIDRVFKQAYDCLSLNRPELLEGISLWSGHSARVGACQDLLSAGYSTLEVQQAGRWTSGQMVFQYGRNILAKESAMAKARWNK</sequence>
<evidence type="ECO:0000256" key="1">
    <source>
        <dbReference type="ARBA" id="ARBA00023125"/>
    </source>
</evidence>
<evidence type="ECO:0000259" key="3">
    <source>
        <dbReference type="PROSITE" id="PS51898"/>
    </source>
</evidence>
<name>A0A6G9QPI9_9GAMM</name>
<protein>
    <submittedName>
        <fullName evidence="4">Tyrosine-type recombinase/integrase</fullName>
    </submittedName>
</protein>
<dbReference type="KEGG" id="saes:HBH39_18110"/>
<geneLocation type="plasmid" evidence="4 5">
    <name>pPN3F2_1</name>
</geneLocation>
<dbReference type="PANTHER" id="PTHR34605">
    <property type="entry name" value="PHAGE_INTEGRASE DOMAIN-CONTAINING PROTEIN"/>
    <property type="match status" value="1"/>
</dbReference>
<keyword evidence="1" id="KW-0238">DNA-binding</keyword>
<dbReference type="InterPro" id="IPR011010">
    <property type="entry name" value="DNA_brk_join_enz"/>
</dbReference>
<feature type="domain" description="Tyr recombinase" evidence="3">
    <location>
        <begin position="168"/>
        <end position="371"/>
    </location>
</feature>
<dbReference type="Gene3D" id="1.10.150.130">
    <property type="match status" value="1"/>
</dbReference>
<dbReference type="InterPro" id="IPR052925">
    <property type="entry name" value="Phage_Integrase-like_Recomb"/>
</dbReference>
<gene>
    <name evidence="4" type="ORF">HBH39_18110</name>
</gene>
<dbReference type="AlphaFoldDB" id="A0A6G9QPI9"/>
<dbReference type="Gene3D" id="1.10.443.10">
    <property type="entry name" value="Intergrase catalytic core"/>
    <property type="match status" value="1"/>
</dbReference>
<dbReference type="EMBL" id="CP050314">
    <property type="protein sequence ID" value="QIR16392.1"/>
    <property type="molecule type" value="Genomic_DNA"/>
</dbReference>
<dbReference type="Proteomes" id="UP000502608">
    <property type="component" value="Plasmid pPN3F2_1"/>
</dbReference>
<keyword evidence="2" id="KW-0233">DNA recombination</keyword>